<dbReference type="Proteomes" id="UP000064189">
    <property type="component" value="Unassembled WGS sequence"/>
</dbReference>
<keyword evidence="4" id="KW-0808">Transferase</keyword>
<sequence length="212" mass="24494">MDSKVRVDRQEEILLKPLSTSSYFHIKRAMDFIISFLMLLLLTPVLALFCILIPLDSTGSPFFYQQRLGLDGKPFNIIKLRSMGIDAEKNGPTWASQNDPRVTRIGAFIRKTRIDEIPQLINVLKGDMSLIGPRPEREYFYREFETFLPGFKSRLYVKPGITGWAQVNGGYDLTPKEKLNFDLYYIQHRSFTMEIKIFLRTLTIVFTGNGAR</sequence>
<dbReference type="EMBL" id="LNNH01000040">
    <property type="protein sequence ID" value="KWW14046.1"/>
    <property type="molecule type" value="Genomic_DNA"/>
</dbReference>
<accession>A0A120GND2</accession>
<keyword evidence="5" id="KW-1185">Reference proteome</keyword>
<dbReference type="GO" id="GO:0016780">
    <property type="term" value="F:phosphotransferase activity, for other substituted phosphate groups"/>
    <property type="evidence" value="ECO:0007669"/>
    <property type="project" value="TreeGrafter"/>
</dbReference>
<comment type="similarity">
    <text evidence="1">Belongs to the bacterial sugar transferase family.</text>
</comment>
<feature type="domain" description="Bacterial sugar transferase" evidence="3">
    <location>
        <begin position="27"/>
        <end position="206"/>
    </location>
</feature>
<dbReference type="InterPro" id="IPR003362">
    <property type="entry name" value="Bact_transf"/>
</dbReference>
<keyword evidence="2" id="KW-1133">Transmembrane helix</keyword>
<protein>
    <submittedName>
        <fullName evidence="4">UDP-phosphate N-acetylgalactosaminyl-1-phosphate transferase</fullName>
    </submittedName>
</protein>
<evidence type="ECO:0000313" key="4">
    <source>
        <dbReference type="EMBL" id="KWW14046.1"/>
    </source>
</evidence>
<comment type="caution">
    <text evidence="4">The sequence shown here is derived from an EMBL/GenBank/DDBJ whole genome shotgun (WGS) entry which is preliminary data.</text>
</comment>
<organism evidence="4 5">
    <name type="scientific">Peribacillus simplex</name>
    <dbReference type="NCBI Taxonomy" id="1478"/>
    <lineage>
        <taxon>Bacteria</taxon>
        <taxon>Bacillati</taxon>
        <taxon>Bacillota</taxon>
        <taxon>Bacilli</taxon>
        <taxon>Bacillales</taxon>
        <taxon>Bacillaceae</taxon>
        <taxon>Peribacillus</taxon>
    </lineage>
</organism>
<dbReference type="AlphaFoldDB" id="A0A120GND2"/>
<feature type="transmembrane region" description="Helical" evidence="2">
    <location>
        <begin position="32"/>
        <end position="55"/>
    </location>
</feature>
<dbReference type="PANTHER" id="PTHR30576:SF0">
    <property type="entry name" value="UNDECAPRENYL-PHOSPHATE N-ACETYLGALACTOSAMINYL 1-PHOSPHATE TRANSFERASE-RELATED"/>
    <property type="match status" value="1"/>
</dbReference>
<evidence type="ECO:0000256" key="1">
    <source>
        <dbReference type="ARBA" id="ARBA00006464"/>
    </source>
</evidence>
<reference evidence="4 5" key="1">
    <citation type="submission" date="2015-11" db="EMBL/GenBank/DDBJ databases">
        <title>Genome Sequence of Bacillus simplex strain VanAntwerpen2.</title>
        <authorList>
            <person name="Couger M.B."/>
        </authorList>
    </citation>
    <scope>NUCLEOTIDE SEQUENCE [LARGE SCALE GENOMIC DNA]</scope>
    <source>
        <strain evidence="4 5">VanAntwerpen02</strain>
    </source>
</reference>
<dbReference type="Pfam" id="PF02397">
    <property type="entry name" value="Bac_transf"/>
    <property type="match status" value="1"/>
</dbReference>
<evidence type="ECO:0000313" key="5">
    <source>
        <dbReference type="Proteomes" id="UP000064189"/>
    </source>
</evidence>
<keyword evidence="2" id="KW-0472">Membrane</keyword>
<name>A0A120GND2_9BACI</name>
<gene>
    <name evidence="4" type="ORF">AS888_00490</name>
</gene>
<evidence type="ECO:0000259" key="3">
    <source>
        <dbReference type="Pfam" id="PF02397"/>
    </source>
</evidence>
<dbReference type="PANTHER" id="PTHR30576">
    <property type="entry name" value="COLANIC BIOSYNTHESIS UDP-GLUCOSE LIPID CARRIER TRANSFERASE"/>
    <property type="match status" value="1"/>
</dbReference>
<evidence type="ECO:0000256" key="2">
    <source>
        <dbReference type="SAM" id="Phobius"/>
    </source>
</evidence>
<proteinExistence type="inferred from homology"/>
<keyword evidence="2" id="KW-0812">Transmembrane</keyword>